<evidence type="ECO:0000259" key="6">
    <source>
        <dbReference type="Pfam" id="PF01494"/>
    </source>
</evidence>
<comment type="catalytic activity">
    <reaction evidence="5">
        <text>a tetracycline + NADPH + O2 + H(+) = an 11a-hydroxytetracycline + NADP(+) + H2O</text>
        <dbReference type="Rhea" id="RHEA:61444"/>
        <dbReference type="ChEBI" id="CHEBI:15377"/>
        <dbReference type="ChEBI" id="CHEBI:15378"/>
        <dbReference type="ChEBI" id="CHEBI:15379"/>
        <dbReference type="ChEBI" id="CHEBI:57783"/>
        <dbReference type="ChEBI" id="CHEBI:58349"/>
        <dbReference type="ChEBI" id="CHEBI:144644"/>
        <dbReference type="ChEBI" id="CHEBI:144645"/>
    </reaction>
</comment>
<evidence type="ECO:0000256" key="4">
    <source>
        <dbReference type="ARBA" id="ARBA00023033"/>
    </source>
</evidence>
<keyword evidence="1 5" id="KW-0285">Flavoprotein</keyword>
<keyword evidence="5" id="KW-0963">Cytoplasm</keyword>
<proteinExistence type="inferred from homology"/>
<name>A0ABU9A862_PSEA5</name>
<keyword evidence="5" id="KW-0521">NADP</keyword>
<comment type="subcellular location">
    <subcellularLocation>
        <location evidence="5">Cytoplasm</location>
    </subcellularLocation>
</comment>
<gene>
    <name evidence="7" type="ORF">WG925_00210</name>
</gene>
<keyword evidence="3 5" id="KW-0560">Oxidoreductase</keyword>
<feature type="binding site" evidence="5">
    <location>
        <position position="49"/>
    </location>
    <ligand>
        <name>FAD</name>
        <dbReference type="ChEBI" id="CHEBI:57692"/>
    </ligand>
</feature>
<comment type="cofactor">
    <cofactor evidence="5">
        <name>FAD</name>
        <dbReference type="ChEBI" id="CHEBI:57692"/>
    </cofactor>
</comment>
<comment type="caution">
    <text evidence="7">The sequence shown here is derived from an EMBL/GenBank/DDBJ whole genome shotgun (WGS) entry which is preliminary data.</text>
</comment>
<dbReference type="PANTHER" id="PTHR46972">
    <property type="entry name" value="MONOOXYGENASE ASQM-RELATED"/>
    <property type="match status" value="1"/>
</dbReference>
<evidence type="ECO:0000256" key="3">
    <source>
        <dbReference type="ARBA" id="ARBA00023002"/>
    </source>
</evidence>
<organism evidence="7 8">
    <name type="scientific">Pseudonocardia alni subsp. carboxydivorans</name>
    <dbReference type="NCBI Taxonomy" id="415010"/>
    <lineage>
        <taxon>Bacteria</taxon>
        <taxon>Bacillati</taxon>
        <taxon>Actinomycetota</taxon>
        <taxon>Actinomycetes</taxon>
        <taxon>Pseudonocardiales</taxon>
        <taxon>Pseudonocardiaceae</taxon>
        <taxon>Pseudonocardia</taxon>
    </lineage>
</organism>
<dbReference type="Proteomes" id="UP001367513">
    <property type="component" value="Unassembled WGS sequence"/>
</dbReference>
<dbReference type="EMBL" id="JBBPIX010000001">
    <property type="protein sequence ID" value="MEK6462150.1"/>
    <property type="molecule type" value="Genomic_DNA"/>
</dbReference>
<feature type="binding site" evidence="5">
    <location>
        <position position="42"/>
    </location>
    <ligand>
        <name>NADPH</name>
        <dbReference type="ChEBI" id="CHEBI:57783"/>
    </ligand>
</feature>
<dbReference type="SUPFAM" id="SSF51905">
    <property type="entry name" value="FAD/NAD(P)-binding domain"/>
    <property type="match status" value="1"/>
</dbReference>
<dbReference type="EC" id="1.14.13.-" evidence="5"/>
<sequence>MTTPPHVLVTGAGPGGLTLARVLQRHGIAVTVLEREADITTRDQGGTLDMQRDSGQVALASAGLLEEFLRVSRPEGQDMRMLAPDGSVLIDERAAPGELFNPEIDRGDLRALLLGSLAPGTVRWGTRLDRVEHRDDGGLDAVLAGPPDGTGPGTREHVTADLVVGADGARSRVRPLLSAATPSYTGVTFVELRVTPASFPGLEALVGRGGMTTRTAGRALFCQRLGDGSARVYAGFRRPPGWAAEHGLTTTAGVLDDPAAARAVLLTAFAGFAPELRELVVRSDDRIVERPLEMLPVGHRWDPVPGVTLIGDAAHLMSPFSGQGANSAMLDAADLAREVAATPHDLAGAVARYEATMFPRAEHNAAGAAQGLERFFSAEAAADPVAVFAEAMAEVGAAGAYGDAGGTGPAAARRTG</sequence>
<dbReference type="RefSeq" id="WP_346106766.1">
    <property type="nucleotide sequence ID" value="NZ_BAAAOD010000069.1"/>
</dbReference>
<feature type="binding site" evidence="5">
    <location>
        <position position="106"/>
    </location>
    <ligand>
        <name>FAD</name>
        <dbReference type="ChEBI" id="CHEBI:57692"/>
    </ligand>
</feature>
<dbReference type="Pfam" id="PF01494">
    <property type="entry name" value="FAD_binding_3"/>
    <property type="match status" value="2"/>
</dbReference>
<keyword evidence="5" id="KW-0547">Nucleotide-binding</keyword>
<dbReference type="PRINTS" id="PR00420">
    <property type="entry name" value="RNGMNOXGNASE"/>
</dbReference>
<evidence type="ECO:0000313" key="7">
    <source>
        <dbReference type="EMBL" id="MEK6462150.1"/>
    </source>
</evidence>
<keyword evidence="2 5" id="KW-0274">FAD</keyword>
<feature type="domain" description="FAD-binding" evidence="6">
    <location>
        <begin position="307"/>
        <end position="343"/>
    </location>
</feature>
<evidence type="ECO:0000313" key="8">
    <source>
        <dbReference type="Proteomes" id="UP001367513"/>
    </source>
</evidence>
<keyword evidence="8" id="KW-1185">Reference proteome</keyword>
<feature type="binding site" evidence="5">
    <location>
        <position position="312"/>
    </location>
    <ligand>
        <name>FAD</name>
        <dbReference type="ChEBI" id="CHEBI:57692"/>
    </ligand>
</feature>
<protein>
    <recommendedName>
        <fullName evidence="5">Flavin-dependent monooxygenase</fullName>
    </recommendedName>
    <alternativeName>
        <fullName evidence="5">TetX monooxygenase</fullName>
        <shortName evidence="5">TetX</shortName>
        <ecNumber evidence="5">1.14.13.-</ecNumber>
    </alternativeName>
</protein>
<comment type="domain">
    <text evidence="5">Consists of an N-terminal FAD-binding domain with a Rossman fold and a C-terminal substrate-binding domain.</text>
</comment>
<reference evidence="7 8" key="1">
    <citation type="submission" date="2024-03" db="EMBL/GenBank/DDBJ databases">
        <title>Draft genome sequence of Pseudonocardia carboxydivorans JCM 14827.</title>
        <authorList>
            <person name="Duangmal K."/>
        </authorList>
    </citation>
    <scope>NUCLEOTIDE SEQUENCE [LARGE SCALE GENOMIC DNA]</scope>
    <source>
        <strain evidence="7 8">JCM 14827</strain>
    </source>
</reference>
<keyword evidence="4 5" id="KW-0503">Monooxygenase</keyword>
<dbReference type="InterPro" id="IPR002938">
    <property type="entry name" value="FAD-bd"/>
</dbReference>
<evidence type="ECO:0000256" key="5">
    <source>
        <dbReference type="HAMAP-Rule" id="MF_00845"/>
    </source>
</evidence>
<dbReference type="InterPro" id="IPR036188">
    <property type="entry name" value="FAD/NAD-bd_sf"/>
</dbReference>
<comment type="subunit">
    <text evidence="5">Monomer.</text>
</comment>
<comment type="similarity">
    <text evidence="5">Belongs to the aromatic-ring hydroxylase family. TetX subfamily.</text>
</comment>
<evidence type="ECO:0000256" key="2">
    <source>
        <dbReference type="ARBA" id="ARBA00022827"/>
    </source>
</evidence>
<dbReference type="Gene3D" id="3.50.50.60">
    <property type="entry name" value="FAD/NAD(P)-binding domain"/>
    <property type="match status" value="1"/>
</dbReference>
<evidence type="ECO:0000256" key="1">
    <source>
        <dbReference type="ARBA" id="ARBA00022630"/>
    </source>
</evidence>
<dbReference type="HAMAP" id="MF_00845">
    <property type="entry name" value="TetX_monooxygenase"/>
    <property type="match status" value="1"/>
</dbReference>
<comment type="function">
    <text evidence="5">An FAD-requiring monooxygenase active on some tetracycline antibiotic derivatives, which leads to their inactivation. Hydroxylates carbon 11a of tetracycline and some analogs.</text>
</comment>
<dbReference type="InterPro" id="IPR043683">
    <property type="entry name" value="TetX_monooxygenase"/>
</dbReference>
<accession>A0ABU9A862</accession>
<feature type="domain" description="FAD-binding" evidence="6">
    <location>
        <begin position="7"/>
        <end position="187"/>
    </location>
</feature>
<dbReference type="PANTHER" id="PTHR46972:SF1">
    <property type="entry name" value="FAD DEPENDENT OXIDOREDUCTASE DOMAIN-CONTAINING PROTEIN"/>
    <property type="match status" value="1"/>
</dbReference>